<dbReference type="AlphaFoldDB" id="A0A437LXH5"/>
<dbReference type="Proteomes" id="UP000282971">
    <property type="component" value="Unassembled WGS sequence"/>
</dbReference>
<proteinExistence type="predicted"/>
<evidence type="ECO:0000313" key="1">
    <source>
        <dbReference type="EMBL" id="RVT90128.1"/>
    </source>
</evidence>
<dbReference type="EMBL" id="SACN01000003">
    <property type="protein sequence ID" value="RVT90128.1"/>
    <property type="molecule type" value="Genomic_DNA"/>
</dbReference>
<protein>
    <submittedName>
        <fullName evidence="1">Uncharacterized protein</fullName>
    </submittedName>
</protein>
<reference evidence="1 2" key="1">
    <citation type="submission" date="2019-01" db="EMBL/GenBank/DDBJ databases">
        <authorList>
            <person name="Chen W.-M."/>
        </authorList>
    </citation>
    <scope>NUCLEOTIDE SEQUENCE [LARGE SCALE GENOMIC DNA]</scope>
    <source>
        <strain evidence="1 2">CCP-7</strain>
    </source>
</reference>
<dbReference type="RefSeq" id="WP_164857302.1">
    <property type="nucleotide sequence ID" value="NZ_SACN01000003.1"/>
</dbReference>
<sequence>MQRSEVHDMSDSKSPDEMSAFREGYAAYCEGAPLDVFNPYTAEGEDGLYDAWETGADYHYRKSVSMDSEGRIEWIDDATGKPYRVSH</sequence>
<name>A0A437LXH5_9SPHN</name>
<keyword evidence="2" id="KW-1185">Reference proteome</keyword>
<evidence type="ECO:0000313" key="2">
    <source>
        <dbReference type="Proteomes" id="UP000282971"/>
    </source>
</evidence>
<comment type="caution">
    <text evidence="1">The sequence shown here is derived from an EMBL/GenBank/DDBJ whole genome shotgun (WGS) entry which is preliminary data.</text>
</comment>
<gene>
    <name evidence="1" type="ORF">EOD43_17615</name>
</gene>
<organism evidence="1 2">
    <name type="scientific">Sphingomonas crocodyli</name>
    <dbReference type="NCBI Taxonomy" id="1979270"/>
    <lineage>
        <taxon>Bacteria</taxon>
        <taxon>Pseudomonadati</taxon>
        <taxon>Pseudomonadota</taxon>
        <taxon>Alphaproteobacteria</taxon>
        <taxon>Sphingomonadales</taxon>
        <taxon>Sphingomonadaceae</taxon>
        <taxon>Sphingomonas</taxon>
    </lineage>
</organism>
<accession>A0A437LXH5</accession>